<dbReference type="SUPFAM" id="SSF54909">
    <property type="entry name" value="Dimeric alpha+beta barrel"/>
    <property type="match status" value="1"/>
</dbReference>
<evidence type="ECO:0000259" key="2">
    <source>
        <dbReference type="Pfam" id="PF03795"/>
    </source>
</evidence>
<name>A0A1H4RU46_9MICC</name>
<dbReference type="InterPro" id="IPR005545">
    <property type="entry name" value="YCII"/>
</dbReference>
<dbReference type="RefSeq" id="WP_066215256.1">
    <property type="nucleotide sequence ID" value="NZ_FNSN01000003.1"/>
</dbReference>
<dbReference type="AlphaFoldDB" id="A0A1H4RU46"/>
<dbReference type="STRING" id="156980.SAMN04489745_2648"/>
<evidence type="ECO:0000313" key="4">
    <source>
        <dbReference type="Proteomes" id="UP000182652"/>
    </source>
</evidence>
<evidence type="ECO:0000313" key="3">
    <source>
        <dbReference type="EMBL" id="SEC35141.1"/>
    </source>
</evidence>
<dbReference type="PANTHER" id="PTHR37828:SF1">
    <property type="entry name" value="YCII-RELATED DOMAIN-CONTAINING PROTEIN"/>
    <property type="match status" value="1"/>
</dbReference>
<dbReference type="PANTHER" id="PTHR37828">
    <property type="entry name" value="GSR2449 PROTEIN"/>
    <property type="match status" value="1"/>
</dbReference>
<sequence length="97" mass="10325">MTVFAVEYVYDAATAAVRDEFRPAHRAWLGALAEEGTVLASGPVDSGAGALLIMVAEDQPALDGLLREDPFQINGAVAQTSAREWSPVIGRFSEFVS</sequence>
<organism evidence="3 4">
    <name type="scientific">Arthrobacter woluwensis</name>
    <dbReference type="NCBI Taxonomy" id="156980"/>
    <lineage>
        <taxon>Bacteria</taxon>
        <taxon>Bacillati</taxon>
        <taxon>Actinomycetota</taxon>
        <taxon>Actinomycetes</taxon>
        <taxon>Micrococcales</taxon>
        <taxon>Micrococcaceae</taxon>
        <taxon>Arthrobacter</taxon>
    </lineage>
</organism>
<protein>
    <recommendedName>
        <fullName evidence="2">YCII-related domain-containing protein</fullName>
    </recommendedName>
</protein>
<feature type="domain" description="YCII-related" evidence="2">
    <location>
        <begin position="6"/>
        <end position="86"/>
    </location>
</feature>
<dbReference type="InterPro" id="IPR011008">
    <property type="entry name" value="Dimeric_a/b-barrel"/>
</dbReference>
<dbReference type="Pfam" id="PF03795">
    <property type="entry name" value="YCII"/>
    <property type="match status" value="1"/>
</dbReference>
<dbReference type="Gene3D" id="3.30.70.1060">
    <property type="entry name" value="Dimeric alpha+beta barrel"/>
    <property type="match status" value="1"/>
</dbReference>
<proteinExistence type="inferred from homology"/>
<dbReference type="OrthoDB" id="8968203at2"/>
<dbReference type="Proteomes" id="UP000182652">
    <property type="component" value="Unassembled WGS sequence"/>
</dbReference>
<keyword evidence="4" id="KW-1185">Reference proteome</keyword>
<dbReference type="EMBL" id="FNSN01000003">
    <property type="protein sequence ID" value="SEC35141.1"/>
    <property type="molecule type" value="Genomic_DNA"/>
</dbReference>
<evidence type="ECO:0000256" key="1">
    <source>
        <dbReference type="ARBA" id="ARBA00007689"/>
    </source>
</evidence>
<gene>
    <name evidence="3" type="ORF">SAMN04489745_2648</name>
</gene>
<comment type="similarity">
    <text evidence="1">Belongs to the YciI family.</text>
</comment>
<reference evidence="3 4" key="1">
    <citation type="submission" date="2016-10" db="EMBL/GenBank/DDBJ databases">
        <authorList>
            <person name="de Groot N.N."/>
        </authorList>
    </citation>
    <scope>NUCLEOTIDE SEQUENCE [LARGE SCALE GENOMIC DNA]</scope>
    <source>
        <strain evidence="3 4">DSM 10495</strain>
    </source>
</reference>
<accession>A0A1H4RU46</accession>